<keyword evidence="7 8" id="KW-0472">Membrane</keyword>
<comment type="caution">
    <text evidence="10">The sequence shown here is derived from an EMBL/GenBank/DDBJ whole genome shotgun (WGS) entry which is preliminary data.</text>
</comment>
<evidence type="ECO:0000256" key="6">
    <source>
        <dbReference type="ARBA" id="ARBA00022989"/>
    </source>
</evidence>
<evidence type="ECO:0000256" key="8">
    <source>
        <dbReference type="RuleBase" id="RU361157"/>
    </source>
</evidence>
<evidence type="ECO:0000256" key="1">
    <source>
        <dbReference type="ARBA" id="ARBA00004651"/>
    </source>
</evidence>
<dbReference type="EMBL" id="QWEG01000010">
    <property type="protein sequence ID" value="RHW37252.1"/>
    <property type="molecule type" value="Genomic_DNA"/>
</dbReference>
<keyword evidence="11" id="KW-1185">Reference proteome</keyword>
<dbReference type="GO" id="GO:0005886">
    <property type="term" value="C:plasma membrane"/>
    <property type="evidence" value="ECO:0007669"/>
    <property type="project" value="UniProtKB-SubCell"/>
</dbReference>
<keyword evidence="3 8" id="KW-0813">Transport</keyword>
<dbReference type="InterPro" id="IPR047817">
    <property type="entry name" value="ABC2_TM_bact-type"/>
</dbReference>
<dbReference type="PANTHER" id="PTHR30413">
    <property type="entry name" value="INNER MEMBRANE TRANSPORT PERMEASE"/>
    <property type="match status" value="1"/>
</dbReference>
<dbReference type="OrthoDB" id="9794365at2"/>
<dbReference type="AlphaFoldDB" id="A0A417YQW6"/>
<feature type="transmembrane region" description="Helical" evidence="8">
    <location>
        <begin position="152"/>
        <end position="177"/>
    </location>
</feature>
<evidence type="ECO:0000256" key="4">
    <source>
        <dbReference type="ARBA" id="ARBA00022475"/>
    </source>
</evidence>
<feature type="domain" description="ABC transmembrane type-2" evidence="9">
    <location>
        <begin position="35"/>
        <end position="259"/>
    </location>
</feature>
<comment type="similarity">
    <text evidence="2 8">Belongs to the ABC-2 integral membrane protein family.</text>
</comment>
<accession>A0A417YQW6</accession>
<sequence length="267" mass="31154">MKPIMTILKELIVNIHLIIRLAVYEVKGSYQGHYLGVFWQFLSPALQLFLYWFVFGVGLRSGKPVGETPFFIWLMVGLIPWFFLSGSILQGSNSIYSKVNLVSKMKFPVSVLPSITIVGKAFGFMLMLLILFFILFVYGINPGLYLLQLPYYLLSIFAFLFATTLLFSTISTIVRDFQQIIQSSMRMLLYLSGIFWDINRLPDVFVGILKLNPLYYIIAGFRDTFLGQQWFFDDWQYTLYFWSTTLLILFIGSVVHIRFRKQFIDYI</sequence>
<reference evidence="10 11" key="1">
    <citation type="journal article" date="2017" name="Int. J. Syst. Evol. Microbiol.">
        <title>Bacillus notoginsengisoli sp. nov., a novel bacterium isolated from the rhizosphere of Panax notoginseng.</title>
        <authorList>
            <person name="Zhang M.Y."/>
            <person name="Cheng J."/>
            <person name="Cai Y."/>
            <person name="Zhang T.Y."/>
            <person name="Wu Y.Y."/>
            <person name="Manikprabhu D."/>
            <person name="Li W.J."/>
            <person name="Zhang Y.X."/>
        </authorList>
    </citation>
    <scope>NUCLEOTIDE SEQUENCE [LARGE SCALE GENOMIC DNA]</scope>
    <source>
        <strain evidence="10 11">JCM 30743</strain>
    </source>
</reference>
<evidence type="ECO:0000256" key="2">
    <source>
        <dbReference type="ARBA" id="ARBA00007783"/>
    </source>
</evidence>
<comment type="subcellular location">
    <subcellularLocation>
        <location evidence="1 8">Cell membrane</location>
        <topology evidence="1 8">Multi-pass membrane protein</topology>
    </subcellularLocation>
</comment>
<dbReference type="Pfam" id="PF01061">
    <property type="entry name" value="ABC2_membrane"/>
    <property type="match status" value="1"/>
</dbReference>
<feature type="transmembrane region" description="Helical" evidence="8">
    <location>
        <begin position="70"/>
        <end position="89"/>
    </location>
</feature>
<evidence type="ECO:0000313" key="11">
    <source>
        <dbReference type="Proteomes" id="UP000284416"/>
    </source>
</evidence>
<keyword evidence="6 8" id="KW-1133">Transmembrane helix</keyword>
<dbReference type="PROSITE" id="PS51012">
    <property type="entry name" value="ABC_TM2"/>
    <property type="match status" value="1"/>
</dbReference>
<evidence type="ECO:0000256" key="7">
    <source>
        <dbReference type="ARBA" id="ARBA00023136"/>
    </source>
</evidence>
<dbReference type="InterPro" id="IPR013525">
    <property type="entry name" value="ABC2_TM"/>
</dbReference>
<dbReference type="GO" id="GO:0140359">
    <property type="term" value="F:ABC-type transporter activity"/>
    <property type="evidence" value="ECO:0007669"/>
    <property type="project" value="InterPro"/>
</dbReference>
<dbReference type="RefSeq" id="WP_118922158.1">
    <property type="nucleotide sequence ID" value="NZ_QWEG01000010.1"/>
</dbReference>
<proteinExistence type="inferred from homology"/>
<keyword evidence="5 8" id="KW-0812">Transmembrane</keyword>
<dbReference type="GO" id="GO:0015920">
    <property type="term" value="P:lipopolysaccharide transport"/>
    <property type="evidence" value="ECO:0007669"/>
    <property type="project" value="TreeGrafter"/>
</dbReference>
<feature type="transmembrane region" description="Helical" evidence="8">
    <location>
        <begin position="110"/>
        <end position="140"/>
    </location>
</feature>
<dbReference type="Proteomes" id="UP000284416">
    <property type="component" value="Unassembled WGS sequence"/>
</dbReference>
<organism evidence="10 11">
    <name type="scientific">Neobacillus notoginsengisoli</name>
    <dbReference type="NCBI Taxonomy" id="1578198"/>
    <lineage>
        <taxon>Bacteria</taxon>
        <taxon>Bacillati</taxon>
        <taxon>Bacillota</taxon>
        <taxon>Bacilli</taxon>
        <taxon>Bacillales</taxon>
        <taxon>Bacillaceae</taxon>
        <taxon>Neobacillus</taxon>
    </lineage>
</organism>
<feature type="transmembrane region" description="Helical" evidence="8">
    <location>
        <begin position="239"/>
        <end position="259"/>
    </location>
</feature>
<feature type="transmembrane region" description="Helical" evidence="8">
    <location>
        <begin position="198"/>
        <end position="219"/>
    </location>
</feature>
<dbReference type="PANTHER" id="PTHR30413:SF10">
    <property type="entry name" value="CAPSULE POLYSACCHARIDE EXPORT INNER-MEMBRANE PROTEIN CTRC"/>
    <property type="match status" value="1"/>
</dbReference>
<gene>
    <name evidence="10" type="ORF">D1B31_15910</name>
</gene>
<evidence type="ECO:0000256" key="3">
    <source>
        <dbReference type="ARBA" id="ARBA00022448"/>
    </source>
</evidence>
<evidence type="ECO:0000256" key="5">
    <source>
        <dbReference type="ARBA" id="ARBA00022692"/>
    </source>
</evidence>
<protein>
    <recommendedName>
        <fullName evidence="8">Transport permease protein</fullName>
    </recommendedName>
</protein>
<keyword evidence="4 8" id="KW-1003">Cell membrane</keyword>
<evidence type="ECO:0000313" key="10">
    <source>
        <dbReference type="EMBL" id="RHW37252.1"/>
    </source>
</evidence>
<feature type="transmembrane region" description="Helical" evidence="8">
    <location>
        <begin position="37"/>
        <end position="58"/>
    </location>
</feature>
<evidence type="ECO:0000259" key="9">
    <source>
        <dbReference type="PROSITE" id="PS51012"/>
    </source>
</evidence>
<name>A0A417YQW6_9BACI</name>